<keyword evidence="2" id="KW-1185">Reference proteome</keyword>
<dbReference type="Proteomes" id="UP001152798">
    <property type="component" value="Chromosome 5"/>
</dbReference>
<proteinExistence type="predicted"/>
<accession>A0A9P0MT17</accession>
<sequence>MSATCLSSMLCDPLTRSDTIRYALLESTEQSKYKLI</sequence>
<protein>
    <submittedName>
        <fullName evidence="1">Uncharacterized protein</fullName>
    </submittedName>
</protein>
<evidence type="ECO:0000313" key="2">
    <source>
        <dbReference type="Proteomes" id="UP001152798"/>
    </source>
</evidence>
<evidence type="ECO:0000313" key="1">
    <source>
        <dbReference type="EMBL" id="CAH1403495.1"/>
    </source>
</evidence>
<name>A0A9P0MT17_NEZVI</name>
<dbReference type="EMBL" id="OV725081">
    <property type="protein sequence ID" value="CAH1403495.1"/>
    <property type="molecule type" value="Genomic_DNA"/>
</dbReference>
<dbReference type="AlphaFoldDB" id="A0A9P0MT17"/>
<gene>
    <name evidence="1" type="ORF">NEZAVI_LOCUS12098</name>
</gene>
<reference evidence="1" key="1">
    <citation type="submission" date="2022-01" db="EMBL/GenBank/DDBJ databases">
        <authorList>
            <person name="King R."/>
        </authorList>
    </citation>
    <scope>NUCLEOTIDE SEQUENCE</scope>
</reference>
<organism evidence="1 2">
    <name type="scientific">Nezara viridula</name>
    <name type="common">Southern green stink bug</name>
    <name type="synonym">Cimex viridulus</name>
    <dbReference type="NCBI Taxonomy" id="85310"/>
    <lineage>
        <taxon>Eukaryota</taxon>
        <taxon>Metazoa</taxon>
        <taxon>Ecdysozoa</taxon>
        <taxon>Arthropoda</taxon>
        <taxon>Hexapoda</taxon>
        <taxon>Insecta</taxon>
        <taxon>Pterygota</taxon>
        <taxon>Neoptera</taxon>
        <taxon>Paraneoptera</taxon>
        <taxon>Hemiptera</taxon>
        <taxon>Heteroptera</taxon>
        <taxon>Panheteroptera</taxon>
        <taxon>Pentatomomorpha</taxon>
        <taxon>Pentatomoidea</taxon>
        <taxon>Pentatomidae</taxon>
        <taxon>Pentatominae</taxon>
        <taxon>Nezara</taxon>
    </lineage>
</organism>